<dbReference type="InterPro" id="IPR029044">
    <property type="entry name" value="Nucleotide-diphossugar_trans"/>
</dbReference>
<dbReference type="Gene3D" id="3.90.550.10">
    <property type="entry name" value="Spore Coat Polysaccharide Biosynthesis Protein SpsA, Chain A"/>
    <property type="match status" value="1"/>
</dbReference>
<reference evidence="1" key="1">
    <citation type="submission" date="2018-05" db="EMBL/GenBank/DDBJ databases">
        <authorList>
            <person name="Lanie J.A."/>
            <person name="Ng W.-L."/>
            <person name="Kazmierczak K.M."/>
            <person name="Andrzejewski T.M."/>
            <person name="Davidsen T.M."/>
            <person name="Wayne K.J."/>
            <person name="Tettelin H."/>
            <person name="Glass J.I."/>
            <person name="Rusch D."/>
            <person name="Podicherti R."/>
            <person name="Tsui H.-C.T."/>
            <person name="Winkler M.E."/>
        </authorList>
    </citation>
    <scope>NUCLEOTIDE SEQUENCE</scope>
</reference>
<dbReference type="SUPFAM" id="SSF53448">
    <property type="entry name" value="Nucleotide-diphospho-sugar transferases"/>
    <property type="match status" value="1"/>
</dbReference>
<sequence>MAKGDIQPSVLLLIPAYNEEQRIGPVLRDYAEYFRENYTGEFRAAVVLNGCRDNTLGVGEKIAEEFP</sequence>
<dbReference type="EMBL" id="UINC01176419">
    <property type="protein sequence ID" value="SVD83534.1"/>
    <property type="molecule type" value="Genomic_DNA"/>
</dbReference>
<evidence type="ECO:0000313" key="1">
    <source>
        <dbReference type="EMBL" id="SVD83534.1"/>
    </source>
</evidence>
<feature type="non-terminal residue" evidence="1">
    <location>
        <position position="67"/>
    </location>
</feature>
<name>A0A382YJZ9_9ZZZZ</name>
<accession>A0A382YJZ9</accession>
<protein>
    <recommendedName>
        <fullName evidence="2">Glycosyltransferase 2-like domain-containing protein</fullName>
    </recommendedName>
</protein>
<proteinExistence type="predicted"/>
<organism evidence="1">
    <name type="scientific">marine metagenome</name>
    <dbReference type="NCBI Taxonomy" id="408172"/>
    <lineage>
        <taxon>unclassified sequences</taxon>
        <taxon>metagenomes</taxon>
        <taxon>ecological metagenomes</taxon>
    </lineage>
</organism>
<evidence type="ECO:0008006" key="2">
    <source>
        <dbReference type="Google" id="ProtNLM"/>
    </source>
</evidence>
<dbReference type="AlphaFoldDB" id="A0A382YJZ9"/>
<gene>
    <name evidence="1" type="ORF">METZ01_LOCUS436388</name>
</gene>